<evidence type="ECO:0000256" key="5">
    <source>
        <dbReference type="ARBA" id="ARBA00023277"/>
    </source>
</evidence>
<protein>
    <submittedName>
        <fullName evidence="11">Alpha-amylase</fullName>
        <ecNumber evidence="11">3.2.1.1</ecNumber>
    </submittedName>
</protein>
<sequence>MRNFYLAACTAVLFTFTSCGSDSESGGGITPEPPSEVVVKPNFTPIQVTRHEGKPFSTGVTSRDGKNIVGPGGPVMMQAFYWDVPQGGTWWNVLSEKIPSWAGSGITSMWLPPVTKGQSGGYSMGYDPYDYFDFGQYTQQGTTETRFGNESELVNLISTAHSKSMLVFADMVLNHNSGGASEYDPNIQDYYWTDFTGVKSGKFPRTYLDFYTNQGTDRDEGYFGEGRGMPDLRHTREHVQNWLWKSPESVAKYYKNTLKFDGWRFDYVKGFGTWVIREWNKSVGGFSVGENWDGNPSELENWANSAESAVFDFSLYYKMDQAFDEQNLMKLTEDVYWKRNPYKAVTFVTNHDTDDIWNKHYAYAYILTHEGYPTIFYRDYEEWLDKNKLNTLIKIHNERATGNTTILYADKDEYIARRNGYNGNPGLVVYLNTSEQTQEKWVETNWASAAIKDHTSHAAAWNPTTRADKWVKIKCPPKSYTVWSTP</sequence>
<keyword evidence="12" id="KW-1185">Reference proteome</keyword>
<dbReference type="PANTHER" id="PTHR43447">
    <property type="entry name" value="ALPHA-AMYLASE"/>
    <property type="match status" value="1"/>
</dbReference>
<feature type="binding site" evidence="8">
    <location>
        <position position="174"/>
    </location>
    <ligand>
        <name>Ca(2+)</name>
        <dbReference type="ChEBI" id="CHEBI:29108"/>
        <label>1</label>
    </ligand>
</feature>
<evidence type="ECO:0000256" key="2">
    <source>
        <dbReference type="ARBA" id="ARBA00008061"/>
    </source>
</evidence>
<dbReference type="InterPro" id="IPR013780">
    <property type="entry name" value="Glyco_hydro_b"/>
</dbReference>
<dbReference type="Pfam" id="PF00128">
    <property type="entry name" value="Alpha-amylase"/>
    <property type="match status" value="1"/>
</dbReference>
<name>A0A930YVN3_9FLAO</name>
<evidence type="ECO:0000256" key="1">
    <source>
        <dbReference type="ARBA" id="ARBA00001913"/>
    </source>
</evidence>
<keyword evidence="9" id="KW-0732">Signal</keyword>
<dbReference type="PIRSF" id="PIRSF001021">
    <property type="entry name" value="Alph-amls_thrmst"/>
    <property type="match status" value="1"/>
</dbReference>
<keyword evidence="3 8" id="KW-0479">Metal-binding</keyword>
<dbReference type="InterPro" id="IPR017853">
    <property type="entry name" value="GH"/>
</dbReference>
<dbReference type="PROSITE" id="PS51257">
    <property type="entry name" value="PROKAR_LIPOPROTEIN"/>
    <property type="match status" value="1"/>
</dbReference>
<evidence type="ECO:0000256" key="4">
    <source>
        <dbReference type="ARBA" id="ARBA00022801"/>
    </source>
</evidence>
<feature type="signal peptide" evidence="9">
    <location>
        <begin position="1"/>
        <end position="20"/>
    </location>
</feature>
<organism evidence="11 12">
    <name type="scientific">Planobacterium oryzisoli</name>
    <dbReference type="NCBI Taxonomy" id="2771435"/>
    <lineage>
        <taxon>Bacteria</taxon>
        <taxon>Pseudomonadati</taxon>
        <taxon>Bacteroidota</taxon>
        <taxon>Flavobacteriia</taxon>
        <taxon>Flavobacteriales</taxon>
        <taxon>Weeksellaceae</taxon>
        <taxon>Chryseobacterium group</taxon>
        <taxon>Chryseobacterium</taxon>
    </lineage>
</organism>
<dbReference type="Gene3D" id="3.20.20.80">
    <property type="entry name" value="Glycosidases"/>
    <property type="match status" value="1"/>
</dbReference>
<dbReference type="RefSeq" id="WP_194739121.1">
    <property type="nucleotide sequence ID" value="NZ_JADKYY010000005.1"/>
</dbReference>
<evidence type="ECO:0000256" key="8">
    <source>
        <dbReference type="PIRSR" id="PIRSR001021-2"/>
    </source>
</evidence>
<dbReference type="CDD" id="cd11314">
    <property type="entry name" value="AmyAc_arch_bac_plant_AmyA"/>
    <property type="match status" value="1"/>
</dbReference>
<feature type="active site" description="Proton donor" evidence="7">
    <location>
        <position position="290"/>
    </location>
</feature>
<dbReference type="Proteomes" id="UP000694480">
    <property type="component" value="Unassembled WGS sequence"/>
</dbReference>
<keyword evidence="8" id="KW-0106">Calcium</keyword>
<comment type="caution">
    <text evidence="11">The sequence shown here is derived from an EMBL/GenBank/DDBJ whole genome shotgun (WGS) entry which is preliminary data.</text>
</comment>
<evidence type="ECO:0000259" key="10">
    <source>
        <dbReference type="SMART" id="SM00642"/>
    </source>
</evidence>
<feature type="active site" description="Nucleophile" evidence="7">
    <location>
        <position position="266"/>
    </location>
</feature>
<evidence type="ECO:0000313" key="11">
    <source>
        <dbReference type="EMBL" id="MBF5027190.1"/>
    </source>
</evidence>
<dbReference type="GO" id="GO:0004556">
    <property type="term" value="F:alpha-amylase activity"/>
    <property type="evidence" value="ECO:0007669"/>
    <property type="project" value="UniProtKB-EC"/>
</dbReference>
<dbReference type="AlphaFoldDB" id="A0A930YVN3"/>
<dbReference type="SUPFAM" id="SSF51445">
    <property type="entry name" value="(Trans)glycosidases"/>
    <property type="match status" value="1"/>
</dbReference>
<evidence type="ECO:0000256" key="6">
    <source>
        <dbReference type="ARBA" id="ARBA00023295"/>
    </source>
</evidence>
<comment type="similarity">
    <text evidence="2">Belongs to the glycosyl hydrolase 13 family.</text>
</comment>
<proteinExistence type="inferred from homology"/>
<dbReference type="GO" id="GO:0005509">
    <property type="term" value="F:calcium ion binding"/>
    <property type="evidence" value="ECO:0007669"/>
    <property type="project" value="InterPro"/>
</dbReference>
<accession>A0A930YVN3</accession>
<dbReference type="GO" id="GO:0005975">
    <property type="term" value="P:carbohydrate metabolic process"/>
    <property type="evidence" value="ECO:0007669"/>
    <property type="project" value="InterPro"/>
</dbReference>
<dbReference type="InterPro" id="IPR006047">
    <property type="entry name" value="GH13_cat_dom"/>
</dbReference>
<gene>
    <name evidence="11" type="ORF">IC612_05195</name>
</gene>
<evidence type="ECO:0000256" key="3">
    <source>
        <dbReference type="ARBA" id="ARBA00022723"/>
    </source>
</evidence>
<dbReference type="SMART" id="SM00642">
    <property type="entry name" value="Aamy"/>
    <property type="match status" value="1"/>
</dbReference>
<dbReference type="Gene3D" id="2.60.40.1180">
    <property type="entry name" value="Golgi alpha-mannosidase II"/>
    <property type="match status" value="1"/>
</dbReference>
<dbReference type="InterPro" id="IPR015237">
    <property type="entry name" value="Alpha-amylase_C_pro"/>
</dbReference>
<reference evidence="11" key="1">
    <citation type="submission" date="2020-11" db="EMBL/GenBank/DDBJ databases">
        <title>Genome seq and assembly of Planobacterium sp.</title>
        <authorList>
            <person name="Chhetri G."/>
        </authorList>
    </citation>
    <scope>NUCLEOTIDE SEQUENCE</scope>
    <source>
        <strain evidence="11">GCR5</strain>
    </source>
</reference>
<keyword evidence="5" id="KW-0119">Carbohydrate metabolism</keyword>
<dbReference type="EC" id="3.2.1.1" evidence="11"/>
<dbReference type="InterPro" id="IPR013776">
    <property type="entry name" value="A-amylase_thermo"/>
</dbReference>
<feature type="chain" id="PRO_5037940958" evidence="9">
    <location>
        <begin position="21"/>
        <end position="486"/>
    </location>
</feature>
<evidence type="ECO:0000313" key="12">
    <source>
        <dbReference type="Proteomes" id="UP000694480"/>
    </source>
</evidence>
<keyword evidence="6 11" id="KW-0326">Glycosidase</keyword>
<dbReference type="Pfam" id="PF09154">
    <property type="entry name" value="Alpha-amy_C_pro"/>
    <property type="match status" value="1"/>
</dbReference>
<evidence type="ECO:0000256" key="9">
    <source>
        <dbReference type="SAM" id="SignalP"/>
    </source>
</evidence>
<keyword evidence="4 11" id="KW-0378">Hydrolase</keyword>
<feature type="domain" description="Glycosyl hydrolase family 13 catalytic" evidence="10">
    <location>
        <begin position="74"/>
        <end position="396"/>
    </location>
</feature>
<evidence type="ECO:0000256" key="7">
    <source>
        <dbReference type="PIRSR" id="PIRSR001021-1"/>
    </source>
</evidence>
<dbReference type="NCBIfam" id="NF006970">
    <property type="entry name" value="PRK09441.1-3"/>
    <property type="match status" value="1"/>
</dbReference>
<comment type="cofactor">
    <cofactor evidence="1">
        <name>Ca(2+)</name>
        <dbReference type="ChEBI" id="CHEBI:29108"/>
    </cofactor>
</comment>
<dbReference type="EMBL" id="JADKYY010000005">
    <property type="protein sequence ID" value="MBF5027190.1"/>
    <property type="molecule type" value="Genomic_DNA"/>
</dbReference>